<comment type="caution">
    <text evidence="3">The sequence shown here is derived from an EMBL/GenBank/DDBJ whole genome shotgun (WGS) entry which is preliminary data.</text>
</comment>
<gene>
    <name evidence="3" type="ORF">H7J73_29250</name>
</gene>
<name>A0ABT3CKR9_9MYCO</name>
<reference evidence="3 4" key="1">
    <citation type="journal article" date="2022" name="BMC Genomics">
        <title>Comparative genome analysis of mycobacteria focusing on tRNA and non-coding RNA.</title>
        <authorList>
            <person name="Behra P.R.K."/>
            <person name="Pettersson B.M.F."/>
            <person name="Ramesh M."/>
            <person name="Das S."/>
            <person name="Dasgupta S."/>
            <person name="Kirsebom L.A."/>
        </authorList>
    </citation>
    <scope>NUCLEOTIDE SEQUENCE [LARGE SCALE GENOMIC DNA]</scope>
    <source>
        <strain evidence="3 4">DSM 44078</strain>
    </source>
</reference>
<dbReference type="SUPFAM" id="SSF54427">
    <property type="entry name" value="NTF2-like"/>
    <property type="match status" value="1"/>
</dbReference>
<protein>
    <submittedName>
        <fullName evidence="3">DUF4878 domain-containing protein</fullName>
    </submittedName>
</protein>
<sequence>MSNPSGPDRDDSSGRPADVDGENADEVTEVTDVHADPPTEVFAAGEETPSDPSVTPGERRFTAPSGMDAGSTQIIDRAPEPATEIFNVSADATEPSLFTDSGVGTKGAAPQAIPPRADAPKLPTKRRSWGWVVAVLLVIAALVAVAVLVTVLLTRHSTPGASQEDRVRETIQGFDTAIQKGDLAALRSITCGETAASYNNYNAAQWTDIHARVAAAKQYPVVASVDQVIVNGEHAEANVTTFMAFDPATRSTRSFDLLFRDEQWKICQAPGN</sequence>
<keyword evidence="2" id="KW-1133">Transmembrane helix</keyword>
<keyword evidence="2" id="KW-0812">Transmembrane</keyword>
<dbReference type="RefSeq" id="WP_264071379.1">
    <property type="nucleotide sequence ID" value="NZ_JACKTY010000049.1"/>
</dbReference>
<dbReference type="Proteomes" id="UP001526201">
    <property type="component" value="Unassembled WGS sequence"/>
</dbReference>
<evidence type="ECO:0000256" key="2">
    <source>
        <dbReference type="SAM" id="Phobius"/>
    </source>
</evidence>
<evidence type="ECO:0000313" key="4">
    <source>
        <dbReference type="Proteomes" id="UP001526201"/>
    </source>
</evidence>
<keyword evidence="4" id="KW-1185">Reference proteome</keyword>
<dbReference type="EMBL" id="JACKTY010000049">
    <property type="protein sequence ID" value="MCV7230100.1"/>
    <property type="molecule type" value="Genomic_DNA"/>
</dbReference>
<organism evidence="3 4">
    <name type="scientific">Mycolicibacterium komossense</name>
    <dbReference type="NCBI Taxonomy" id="1779"/>
    <lineage>
        <taxon>Bacteria</taxon>
        <taxon>Bacillati</taxon>
        <taxon>Actinomycetota</taxon>
        <taxon>Actinomycetes</taxon>
        <taxon>Mycobacteriales</taxon>
        <taxon>Mycobacteriaceae</taxon>
        <taxon>Mycolicibacterium</taxon>
    </lineage>
</organism>
<feature type="region of interest" description="Disordered" evidence="1">
    <location>
        <begin position="1"/>
        <end position="71"/>
    </location>
</feature>
<dbReference type="Gene3D" id="3.10.450.50">
    <property type="match status" value="1"/>
</dbReference>
<evidence type="ECO:0000313" key="3">
    <source>
        <dbReference type="EMBL" id="MCV7230100.1"/>
    </source>
</evidence>
<evidence type="ECO:0000256" key="1">
    <source>
        <dbReference type="SAM" id="MobiDB-lite"/>
    </source>
</evidence>
<dbReference type="InterPro" id="IPR032710">
    <property type="entry name" value="NTF2-like_dom_sf"/>
</dbReference>
<proteinExistence type="predicted"/>
<accession>A0ABT3CKR9</accession>
<feature type="transmembrane region" description="Helical" evidence="2">
    <location>
        <begin position="129"/>
        <end position="153"/>
    </location>
</feature>
<feature type="compositionally biased region" description="Acidic residues" evidence="1">
    <location>
        <begin position="19"/>
        <end position="29"/>
    </location>
</feature>
<keyword evidence="2" id="KW-0472">Membrane</keyword>